<protein>
    <recommendedName>
        <fullName evidence="4">Ubiquinone biosynthesis accessory factor UbiJ</fullName>
    </recommendedName>
</protein>
<dbReference type="Proteomes" id="UP000285478">
    <property type="component" value="Chromosome"/>
</dbReference>
<organism evidence="2 3">
    <name type="scientific">Hydrogenovibrio thermophilus</name>
    <dbReference type="NCBI Taxonomy" id="265883"/>
    <lineage>
        <taxon>Bacteria</taxon>
        <taxon>Pseudomonadati</taxon>
        <taxon>Pseudomonadota</taxon>
        <taxon>Gammaproteobacteria</taxon>
        <taxon>Thiotrichales</taxon>
        <taxon>Piscirickettsiaceae</taxon>
        <taxon>Hydrogenovibrio</taxon>
    </lineage>
</organism>
<keyword evidence="3" id="KW-1185">Reference proteome</keyword>
<dbReference type="AlphaFoldDB" id="A0A451G565"/>
<name>A0A451G565_9GAMM</name>
<dbReference type="GO" id="GO:0006744">
    <property type="term" value="P:ubiquinone biosynthetic process"/>
    <property type="evidence" value="ECO:0007669"/>
    <property type="project" value="InterPro"/>
</dbReference>
<gene>
    <name evidence="2" type="ORF">EPV75_02635</name>
</gene>
<dbReference type="KEGG" id="htr:EPV75_02635"/>
<dbReference type="InterPro" id="IPR038989">
    <property type="entry name" value="UbiJ"/>
</dbReference>
<proteinExistence type="predicted"/>
<sequence>MDNRHDESLTEKSPGLVKTALSKLFETLLNQAVQLDDMQGQALAPCDEKVVQLTFTDLGQTFFLIYQIDADNQGAFSVQNHLMGAPDTHIQLTSLDWIARQPNYDASGDETLAADFIQGVYTLNIDWEEQLSKITGDMVAFKVGSTVREGRKTVESAKRKAGHTLREYLQFEIELLPTGPQVQRFKRDVQQTTQAVDALEKRLQALSDALS</sequence>
<feature type="coiled-coil region" evidence="1">
    <location>
        <begin position="182"/>
        <end position="209"/>
    </location>
</feature>
<keyword evidence="1" id="KW-0175">Coiled coil</keyword>
<evidence type="ECO:0008006" key="4">
    <source>
        <dbReference type="Google" id="ProtNLM"/>
    </source>
</evidence>
<dbReference type="PANTHER" id="PTHR38693:SF1">
    <property type="entry name" value="UBIQUINONE BIOSYNTHESIS ACCESSORY FACTOR UBIJ"/>
    <property type="match status" value="1"/>
</dbReference>
<evidence type="ECO:0000313" key="2">
    <source>
        <dbReference type="EMBL" id="QAB14640.1"/>
    </source>
</evidence>
<dbReference type="RefSeq" id="WP_128384368.1">
    <property type="nucleotide sequence ID" value="NZ_CP035033.1"/>
</dbReference>
<evidence type="ECO:0000256" key="1">
    <source>
        <dbReference type="SAM" id="Coils"/>
    </source>
</evidence>
<accession>A0A451G565</accession>
<dbReference type="EMBL" id="CP035033">
    <property type="protein sequence ID" value="QAB14640.1"/>
    <property type="molecule type" value="Genomic_DNA"/>
</dbReference>
<evidence type="ECO:0000313" key="3">
    <source>
        <dbReference type="Proteomes" id="UP000285478"/>
    </source>
</evidence>
<reference evidence="2 3" key="1">
    <citation type="journal article" date="2018" name="Environ. Microbiol.">
        <title>Genomes of ubiquitous marine and hypersaline Hydrogenovibrio, Thiomicrorhabdus and Thiomicrospira spp. encode a diversity of mechanisms to sustain chemolithoautotrophy in heterogeneous environments.</title>
        <authorList>
            <person name="Scott K.M."/>
            <person name="Williams J."/>
            <person name="Porter C.M.B."/>
            <person name="Russel S."/>
            <person name="Harmer T.L."/>
            <person name="Paul J.H."/>
            <person name="Antonen K.M."/>
            <person name="Bridges M.K."/>
            <person name="Camper G.J."/>
            <person name="Campla C.K."/>
            <person name="Casella L.G."/>
            <person name="Chase E."/>
            <person name="Conrad J.W."/>
            <person name="Cruz M.C."/>
            <person name="Dunlap D.S."/>
            <person name="Duran L."/>
            <person name="Fahsbender E.M."/>
            <person name="Goldsmith D.B."/>
            <person name="Keeley R.F."/>
            <person name="Kondoff M.R."/>
            <person name="Kussy B.I."/>
            <person name="Lane M.K."/>
            <person name="Lawler S."/>
            <person name="Leigh B.A."/>
            <person name="Lewis C."/>
            <person name="Lostal L.M."/>
            <person name="Marking D."/>
            <person name="Mancera P.A."/>
            <person name="McClenthan E.C."/>
            <person name="McIntyre E.A."/>
            <person name="Mine J.A."/>
            <person name="Modi S."/>
            <person name="Moore B.D."/>
            <person name="Morgan W.A."/>
            <person name="Nelson K.M."/>
            <person name="Nguyen K.N."/>
            <person name="Ogburn N."/>
            <person name="Parrino D.G."/>
            <person name="Pedapudi A.D."/>
            <person name="Pelham R.P."/>
            <person name="Preece A.M."/>
            <person name="Rampersad E.A."/>
            <person name="Richardson J.C."/>
            <person name="Rodgers C.M."/>
            <person name="Schaffer B.L."/>
            <person name="Sheridan N.E."/>
            <person name="Solone M.R."/>
            <person name="Staley Z.R."/>
            <person name="Tabuchi M."/>
            <person name="Waide R.J."/>
            <person name="Wanjugi P.W."/>
            <person name="Young S."/>
            <person name="Clum A."/>
            <person name="Daum C."/>
            <person name="Huntemann M."/>
            <person name="Ivanova N."/>
            <person name="Kyrpides N."/>
            <person name="Mikhailova N."/>
            <person name="Palaniappan K."/>
            <person name="Pillay M."/>
            <person name="Reddy T.B.K."/>
            <person name="Shapiro N."/>
            <person name="Stamatis D."/>
            <person name="Varghese N."/>
            <person name="Woyke T."/>
            <person name="Boden R."/>
            <person name="Freyermuth S.K."/>
            <person name="Kerfeld C.A."/>
        </authorList>
    </citation>
    <scope>NUCLEOTIDE SEQUENCE [LARGE SCALE GENOMIC DNA]</scope>
    <source>
        <strain evidence="2 3">JR-2</strain>
    </source>
</reference>
<dbReference type="PANTHER" id="PTHR38693">
    <property type="entry name" value="UBIQUINONE BIOSYNTHESIS PROTEIN UBIJ"/>
    <property type="match status" value="1"/>
</dbReference>